<dbReference type="KEGG" id="bfg:BF638R_3478"/>
<name>E1WVN0_BACF6</name>
<accession>E1WVN0</accession>
<protein>
    <submittedName>
        <fullName evidence="3">Putative LPS biosynthesis related glycosyltransferase</fullName>
    </submittedName>
</protein>
<keyword evidence="1 3" id="KW-0808">Transferase</keyword>
<dbReference type="SUPFAM" id="SSF53756">
    <property type="entry name" value="UDP-Glycosyltransferase/glycogen phosphorylase"/>
    <property type="match status" value="1"/>
</dbReference>
<dbReference type="PATRIC" id="fig|862962.3.peg.3603"/>
<reference evidence="3 4" key="1">
    <citation type="journal article" date="2010" name="Microbiology">
        <title>Twenty-eight divergent polysaccharide loci specifying within- and amongst-strain capsule diversity in three strains of Bacteroides fragilis.</title>
        <authorList>
            <person name="Patrick S."/>
            <person name="Blakely G.W."/>
            <person name="Houston S."/>
            <person name="Moore J."/>
            <person name="Abratt V.R."/>
            <person name="Bertalan M."/>
            <person name="Cerdeno-Tarraga A.M."/>
            <person name="Quail M.A."/>
            <person name="Corton N."/>
            <person name="Corton C."/>
            <person name="Bignell A."/>
            <person name="Barron A."/>
            <person name="Clark L."/>
            <person name="Bentley S.D."/>
            <person name="Parkhill J."/>
        </authorList>
    </citation>
    <scope>NUCLEOTIDE SEQUENCE [LARGE SCALE GENOMIC DNA]</scope>
    <source>
        <strain evidence="3 4">638R</strain>
    </source>
</reference>
<dbReference type="GO" id="GO:0016757">
    <property type="term" value="F:glycosyltransferase activity"/>
    <property type="evidence" value="ECO:0007669"/>
    <property type="project" value="InterPro"/>
</dbReference>
<dbReference type="PANTHER" id="PTHR46401">
    <property type="entry name" value="GLYCOSYLTRANSFERASE WBBK-RELATED"/>
    <property type="match status" value="1"/>
</dbReference>
<dbReference type="Pfam" id="PF00534">
    <property type="entry name" value="Glycos_transf_1"/>
    <property type="match status" value="1"/>
</dbReference>
<dbReference type="GO" id="GO:0009103">
    <property type="term" value="P:lipopolysaccharide biosynthetic process"/>
    <property type="evidence" value="ECO:0007669"/>
    <property type="project" value="TreeGrafter"/>
</dbReference>
<dbReference type="CDD" id="cd03801">
    <property type="entry name" value="GT4_PimA-like"/>
    <property type="match status" value="1"/>
</dbReference>
<dbReference type="EMBL" id="FQ312004">
    <property type="protein sequence ID" value="CBW23939.1"/>
    <property type="molecule type" value="Genomic_DNA"/>
</dbReference>
<evidence type="ECO:0000313" key="4">
    <source>
        <dbReference type="Proteomes" id="UP000008560"/>
    </source>
</evidence>
<dbReference type="HOGENOM" id="CLU_009583_43_0_10"/>
<evidence type="ECO:0000259" key="2">
    <source>
        <dbReference type="Pfam" id="PF00534"/>
    </source>
</evidence>
<organism evidence="3 4">
    <name type="scientific">Bacteroides fragilis (strain 638R)</name>
    <dbReference type="NCBI Taxonomy" id="862962"/>
    <lineage>
        <taxon>Bacteria</taxon>
        <taxon>Pseudomonadati</taxon>
        <taxon>Bacteroidota</taxon>
        <taxon>Bacteroidia</taxon>
        <taxon>Bacteroidales</taxon>
        <taxon>Bacteroidaceae</taxon>
        <taxon>Bacteroides</taxon>
    </lineage>
</organism>
<dbReference type="Proteomes" id="UP000008560">
    <property type="component" value="Chromosome"/>
</dbReference>
<evidence type="ECO:0000256" key="1">
    <source>
        <dbReference type="ARBA" id="ARBA00022679"/>
    </source>
</evidence>
<dbReference type="PANTHER" id="PTHR46401:SF2">
    <property type="entry name" value="GLYCOSYLTRANSFERASE WBBK-RELATED"/>
    <property type="match status" value="1"/>
</dbReference>
<proteinExistence type="predicted"/>
<gene>
    <name evidence="3" type="ordered locus">BF638R_3478</name>
</gene>
<feature type="domain" description="Glycosyl transferase family 1" evidence="2">
    <location>
        <begin position="262"/>
        <end position="346"/>
    </location>
</feature>
<dbReference type="InterPro" id="IPR001296">
    <property type="entry name" value="Glyco_trans_1"/>
</dbReference>
<dbReference type="Gene3D" id="3.40.50.11090">
    <property type="match status" value="1"/>
</dbReference>
<evidence type="ECO:0000313" key="3">
    <source>
        <dbReference type="EMBL" id="CBW23939.1"/>
    </source>
</evidence>
<dbReference type="AlphaFoldDB" id="E1WVN0"/>
<dbReference type="CAZy" id="GT4">
    <property type="family name" value="Glycosyltransferase Family 4"/>
</dbReference>
<sequence>MHLFDVYYMKKVTFLLPRTGEVPIGGFKIVYEYGNRLAQRNVQVTFVYGIVSRKDLSFLLSFFYRVFRFFRFIKYKYFVDYKPAVWFKTNPEISHKLVYSLSERNIPKSDIIIATSWATAFWLNDYCCIEPSGKYYFIQHFEDWHAGKDKVITTWKMNLNKIVIAPWLQDIACNMGEKSVLVENAFNQDEFYLSNPIADRNKYTAIMLWHDNPFKGCSIGLKALEIVLKRFPDFSVKLFGVPEKPVHLPPWVTYYRMPQKDLHRKLYNQSAIFIGTSYSEGWGLTLGEGMLCGCAIACTNNPGYTILAENNVTALLSEVGDAEGLANNIIKLVEDDLLRLKIAEAGWNRARSYTWERSFEKFVAAIKVFV</sequence>
<dbReference type="Gene3D" id="3.40.50.2000">
    <property type="entry name" value="Glycogen Phosphorylase B"/>
    <property type="match status" value="1"/>
</dbReference>